<sequence length="133" mass="14603">MVKKAISVLLLLFFTSACAHQAAFVTDPPGAEVFVDGQAIGVTPCTYSYQNNTGGQYAVTIEKAGYESVRHKVRADEVDAPARKKWLAAGLVWSPLWLGTLFTKKLKESYEFALKRSAPRMTASAVEVEADRF</sequence>
<dbReference type="RefSeq" id="WP_221250483.1">
    <property type="nucleotide sequence ID" value="NZ_AP024355.1"/>
</dbReference>
<keyword evidence="1" id="KW-0732">Signal</keyword>
<reference evidence="3 4" key="2">
    <citation type="journal article" date="2021" name="Int. J. Syst. Evol. Microbiol.">
        <title>Isolation and Polyphasic Characterization of Desulfuromonas versatilis sp. Nov., an Electrogenic Bacteria Capable of Versatile Metabolism Isolated from a Graphene Oxide-Reducing Enrichment Culture.</title>
        <authorList>
            <person name="Xie L."/>
            <person name="Yoshida N."/>
            <person name="Ishii S."/>
            <person name="Meng L."/>
        </authorList>
    </citation>
    <scope>NUCLEOTIDE SEQUENCE [LARGE SCALE GENOMIC DNA]</scope>
    <source>
        <strain evidence="3 4">NIT-T3</strain>
    </source>
</reference>
<protein>
    <recommendedName>
        <fullName evidence="2">PEGA domain-containing protein</fullName>
    </recommendedName>
</protein>
<keyword evidence="4" id="KW-1185">Reference proteome</keyword>
<dbReference type="Proteomes" id="UP001319827">
    <property type="component" value="Chromosome"/>
</dbReference>
<evidence type="ECO:0000313" key="4">
    <source>
        <dbReference type="Proteomes" id="UP001319827"/>
    </source>
</evidence>
<reference evidence="3 4" key="1">
    <citation type="journal article" date="2016" name="C (Basel)">
        <title>Selective Growth of and Electricity Production by Marine Exoelectrogenic Bacteria in Self-Aggregated Hydrogel of Microbially Reduced Graphene Oxide.</title>
        <authorList>
            <person name="Yoshida N."/>
            <person name="Goto Y."/>
            <person name="Miyata Y."/>
        </authorList>
    </citation>
    <scope>NUCLEOTIDE SEQUENCE [LARGE SCALE GENOMIC DNA]</scope>
    <source>
        <strain evidence="3 4">NIT-T3</strain>
    </source>
</reference>
<feature type="signal peptide" evidence="1">
    <location>
        <begin position="1"/>
        <end position="19"/>
    </location>
</feature>
<dbReference type="Pfam" id="PF08308">
    <property type="entry name" value="PEGA"/>
    <property type="match status" value="1"/>
</dbReference>
<dbReference type="PROSITE" id="PS51257">
    <property type="entry name" value="PROKAR_LIPOPROTEIN"/>
    <property type="match status" value="1"/>
</dbReference>
<proteinExistence type="predicted"/>
<evidence type="ECO:0000256" key="1">
    <source>
        <dbReference type="SAM" id="SignalP"/>
    </source>
</evidence>
<evidence type="ECO:0000313" key="3">
    <source>
        <dbReference type="EMBL" id="BCR02999.1"/>
    </source>
</evidence>
<dbReference type="InterPro" id="IPR013229">
    <property type="entry name" value="PEGA"/>
</dbReference>
<dbReference type="EMBL" id="AP024355">
    <property type="protein sequence ID" value="BCR02999.1"/>
    <property type="molecule type" value="Genomic_DNA"/>
</dbReference>
<name>A0ABN6DRZ3_9BACT</name>
<evidence type="ECO:0000259" key="2">
    <source>
        <dbReference type="Pfam" id="PF08308"/>
    </source>
</evidence>
<organism evidence="3 4">
    <name type="scientific">Desulfuromonas versatilis</name>
    <dbReference type="NCBI Taxonomy" id="2802975"/>
    <lineage>
        <taxon>Bacteria</taxon>
        <taxon>Pseudomonadati</taxon>
        <taxon>Thermodesulfobacteriota</taxon>
        <taxon>Desulfuromonadia</taxon>
        <taxon>Desulfuromonadales</taxon>
        <taxon>Desulfuromonadaceae</taxon>
        <taxon>Desulfuromonas</taxon>
    </lineage>
</organism>
<accession>A0ABN6DRZ3</accession>
<gene>
    <name evidence="3" type="ORF">DESUT3_00680</name>
</gene>
<feature type="chain" id="PRO_5045193718" description="PEGA domain-containing protein" evidence="1">
    <location>
        <begin position="20"/>
        <end position="133"/>
    </location>
</feature>
<feature type="domain" description="PEGA" evidence="2">
    <location>
        <begin position="26"/>
        <end position="76"/>
    </location>
</feature>